<reference evidence="5" key="1">
    <citation type="submission" date="2011-05" db="EMBL/GenBank/DDBJ databases">
        <title>Complete sequence of Desulfotomaculum ruminis DSM 2154.</title>
        <authorList>
            <person name="Lucas S."/>
            <person name="Copeland A."/>
            <person name="Lapidus A."/>
            <person name="Cheng J.-F."/>
            <person name="Goodwin L."/>
            <person name="Pitluck S."/>
            <person name="Lu M."/>
            <person name="Detter J.C."/>
            <person name="Han C."/>
            <person name="Tapia R."/>
            <person name="Land M."/>
            <person name="Hauser L."/>
            <person name="Kyrpides N."/>
            <person name="Ivanova N."/>
            <person name="Mikhailova N."/>
            <person name="Pagani I."/>
            <person name="Stams A.J.M."/>
            <person name="Plugge C.M."/>
            <person name="Muyzer G."/>
            <person name="Kuever J."/>
            <person name="Parshina S.N."/>
            <person name="Ivanova A.E."/>
            <person name="Nazina T.N."/>
            <person name="Brambilla E."/>
            <person name="Spring S."/>
            <person name="Klenk H.-P."/>
            <person name="Woyke T."/>
        </authorList>
    </citation>
    <scope>NUCLEOTIDE SEQUENCE [LARGE SCALE GENOMIC DNA]</scope>
    <source>
        <strain evidence="5">ATCC 23193 / DSM 2154 / NCIB 8452 / DL</strain>
    </source>
</reference>
<accession>F6DSK5</accession>
<dbReference type="CDD" id="cd03230">
    <property type="entry name" value="ABC_DR_subfamily_A"/>
    <property type="match status" value="1"/>
</dbReference>
<dbReference type="PROSITE" id="PS50893">
    <property type="entry name" value="ABC_TRANSPORTER_2"/>
    <property type="match status" value="1"/>
</dbReference>
<dbReference type="GO" id="GO:0016887">
    <property type="term" value="F:ATP hydrolysis activity"/>
    <property type="evidence" value="ECO:0007669"/>
    <property type="project" value="InterPro"/>
</dbReference>
<reference evidence="4 5" key="2">
    <citation type="journal article" date="2012" name="Stand. Genomic Sci.">
        <title>Complete genome sequence of the sulfate-reducing firmicute Desulfotomaculum ruminis type strain (DL(T)).</title>
        <authorList>
            <person name="Spring S."/>
            <person name="Visser M."/>
            <person name="Lu M."/>
            <person name="Copeland A."/>
            <person name="Lapidus A."/>
            <person name="Lucas S."/>
            <person name="Cheng J.F."/>
            <person name="Han C."/>
            <person name="Tapia R."/>
            <person name="Goodwin L.A."/>
            <person name="Pitluck S."/>
            <person name="Ivanova N."/>
            <person name="Land M."/>
            <person name="Hauser L."/>
            <person name="Larimer F."/>
            <person name="Rohde M."/>
            <person name="Goker M."/>
            <person name="Detter J.C."/>
            <person name="Kyrpides N.C."/>
            <person name="Woyke T."/>
            <person name="Schaap P.J."/>
            <person name="Plugge C.M."/>
            <person name="Muyzer G."/>
            <person name="Kuever J."/>
            <person name="Pereira I.A."/>
            <person name="Parshina S.N."/>
            <person name="Bernier-Latmani R."/>
            <person name="Stams A.J."/>
            <person name="Klenk H.P."/>
        </authorList>
    </citation>
    <scope>NUCLEOTIDE SEQUENCE [LARGE SCALE GENOMIC DNA]</scope>
    <source>
        <strain evidence="5">ATCC 23193 / DSM 2154 / NCIB 8452 / DL</strain>
    </source>
</reference>
<dbReference type="KEGG" id="dru:Desru_2881"/>
<dbReference type="eggNOG" id="COG1131">
    <property type="taxonomic scope" value="Bacteria"/>
</dbReference>
<feature type="domain" description="ABC transporter" evidence="3">
    <location>
        <begin position="5"/>
        <end position="228"/>
    </location>
</feature>
<sequence>MNSIVAFSNVTKKYPGRTALNNISFTLPQGKVIGLVGPNGSGKSTLLKLISGLARPSSGLVEVNGKAAHRRIAGEVAYLSELDVLYPFFTVLETIRFNAGLFKDFDQAKAMEMLTFMQLEPDQKVRSLSKGNRGRLKIILALSRQVPLVLMDEPLSGLDPLVRDSIIRSLISFLDLESQTVIMSTHEVAEVEPILDMVVAIQKGQIRNIDEVENIRSQHGQSLIQWMKETLT</sequence>
<dbReference type="Pfam" id="PF00005">
    <property type="entry name" value="ABC_tran"/>
    <property type="match status" value="1"/>
</dbReference>
<dbReference type="Proteomes" id="UP000009234">
    <property type="component" value="Chromosome"/>
</dbReference>
<dbReference type="HOGENOM" id="CLU_000604_1_2_9"/>
<dbReference type="PANTHER" id="PTHR43158">
    <property type="entry name" value="SKFA PEPTIDE EXPORT ATP-BINDING PROTEIN SKFE"/>
    <property type="match status" value="1"/>
</dbReference>
<dbReference type="InterPro" id="IPR003439">
    <property type="entry name" value="ABC_transporter-like_ATP-bd"/>
</dbReference>
<dbReference type="SUPFAM" id="SSF52540">
    <property type="entry name" value="P-loop containing nucleoside triphosphate hydrolases"/>
    <property type="match status" value="1"/>
</dbReference>
<keyword evidence="1" id="KW-0547">Nucleotide-binding</keyword>
<evidence type="ECO:0000313" key="4">
    <source>
        <dbReference type="EMBL" id="AEG61095.1"/>
    </source>
</evidence>
<dbReference type="AlphaFoldDB" id="F6DSK5"/>
<keyword evidence="5" id="KW-1185">Reference proteome</keyword>
<proteinExistence type="predicted"/>
<dbReference type="InterPro" id="IPR027417">
    <property type="entry name" value="P-loop_NTPase"/>
</dbReference>
<evidence type="ECO:0000313" key="5">
    <source>
        <dbReference type="Proteomes" id="UP000009234"/>
    </source>
</evidence>
<evidence type="ECO:0000256" key="1">
    <source>
        <dbReference type="ARBA" id="ARBA00022741"/>
    </source>
</evidence>
<dbReference type="PANTHER" id="PTHR43158:SF1">
    <property type="entry name" value="ABC TRANSPORTER, ATP-BINDING PROTEIN"/>
    <property type="match status" value="1"/>
</dbReference>
<evidence type="ECO:0000259" key="3">
    <source>
        <dbReference type="PROSITE" id="PS50893"/>
    </source>
</evidence>
<dbReference type="EMBL" id="CP002780">
    <property type="protein sequence ID" value="AEG61095.1"/>
    <property type="molecule type" value="Genomic_DNA"/>
</dbReference>
<dbReference type="OrthoDB" id="9804819at2"/>
<dbReference type="GO" id="GO:0005524">
    <property type="term" value="F:ATP binding"/>
    <property type="evidence" value="ECO:0007669"/>
    <property type="project" value="UniProtKB-KW"/>
</dbReference>
<dbReference type="STRING" id="696281.Desru_2881"/>
<organism evidence="4 5">
    <name type="scientific">Desulforamulus ruminis (strain ATCC 23193 / DSM 2154 / NCIMB 8452 / DL)</name>
    <name type="common">Desulfotomaculum ruminis</name>
    <dbReference type="NCBI Taxonomy" id="696281"/>
    <lineage>
        <taxon>Bacteria</taxon>
        <taxon>Bacillati</taxon>
        <taxon>Bacillota</taxon>
        <taxon>Clostridia</taxon>
        <taxon>Eubacteriales</taxon>
        <taxon>Peptococcaceae</taxon>
        <taxon>Desulforamulus</taxon>
    </lineage>
</organism>
<keyword evidence="2" id="KW-0067">ATP-binding</keyword>
<protein>
    <submittedName>
        <fullName evidence="4">ABC transporter related protein</fullName>
    </submittedName>
</protein>
<dbReference type="RefSeq" id="WP_013842847.1">
    <property type="nucleotide sequence ID" value="NC_015589.1"/>
</dbReference>
<gene>
    <name evidence="4" type="ordered locus">Desru_2881</name>
</gene>
<dbReference type="SMART" id="SM00382">
    <property type="entry name" value="AAA"/>
    <property type="match status" value="1"/>
</dbReference>
<dbReference type="InterPro" id="IPR003593">
    <property type="entry name" value="AAA+_ATPase"/>
</dbReference>
<evidence type="ECO:0000256" key="2">
    <source>
        <dbReference type="ARBA" id="ARBA00022840"/>
    </source>
</evidence>
<name>F6DSK5_DESRL</name>
<dbReference type="Gene3D" id="3.40.50.300">
    <property type="entry name" value="P-loop containing nucleotide triphosphate hydrolases"/>
    <property type="match status" value="1"/>
</dbReference>